<evidence type="ECO:0000256" key="6">
    <source>
        <dbReference type="SAM" id="Coils"/>
    </source>
</evidence>
<reference evidence="9" key="1">
    <citation type="submission" date="2012-02" db="EMBL/GenBank/DDBJ databases">
        <title>The complete genome of Halobacteroides halobius DSM 5150.</title>
        <authorList>
            <person name="Lucas S."/>
            <person name="Copeland A."/>
            <person name="Lapidus A."/>
            <person name="Glavina del Rio T."/>
            <person name="Dalin E."/>
            <person name="Tice H."/>
            <person name="Bruce D."/>
            <person name="Goodwin L."/>
            <person name="Pitluck S."/>
            <person name="Peters L."/>
            <person name="Mikhailova N."/>
            <person name="Gu W."/>
            <person name="Kyrpides N."/>
            <person name="Mavromatis K."/>
            <person name="Ivanova N."/>
            <person name="Brettin T."/>
            <person name="Detter J.C."/>
            <person name="Han C."/>
            <person name="Larimer F."/>
            <person name="Land M."/>
            <person name="Hauser L."/>
            <person name="Markowitz V."/>
            <person name="Cheng J.-F."/>
            <person name="Hugenholtz P."/>
            <person name="Woyke T."/>
            <person name="Wu D."/>
            <person name="Tindall B."/>
            <person name="Pomrenke H."/>
            <person name="Brambilla E."/>
            <person name="Klenk H.-P."/>
            <person name="Eisen J.A."/>
        </authorList>
    </citation>
    <scope>NUCLEOTIDE SEQUENCE [LARGE SCALE GENOMIC DNA]</scope>
    <source>
        <strain evidence="9">ATCC 35273 / DSM 5150 / MD-1</strain>
    </source>
</reference>
<sequence>MIKGVMNDTRKKMEEVLESIEGNFAKIRTGRARPSLVEDIKAEYYGQVTPLNQMAQISVPEARQLVINPYDNNALEDIEKAILKSDLDLTPNTDGDLIRINIPELTEERRKKLAKLADEKAEEGRIAIREVRREANNELEDLESSGEISEDNYHRGLDNVQQITDEYINKVDTLLDKKKSAIMSV</sequence>
<dbReference type="PANTHER" id="PTHR20982:SF3">
    <property type="entry name" value="MITOCHONDRIAL RIBOSOME RECYCLING FACTOR PSEUDO 1"/>
    <property type="match status" value="1"/>
</dbReference>
<dbReference type="KEGG" id="hhl:Halha_0688"/>
<dbReference type="STRING" id="748449.Halha_0688"/>
<proteinExistence type="inferred from homology"/>
<dbReference type="NCBIfam" id="TIGR00496">
    <property type="entry name" value="frr"/>
    <property type="match status" value="1"/>
</dbReference>
<dbReference type="PATRIC" id="fig|748449.3.peg.646"/>
<accession>L0K6K7</accession>
<dbReference type="InterPro" id="IPR036191">
    <property type="entry name" value="RRF_sf"/>
</dbReference>
<dbReference type="FunFam" id="3.30.1360.40:FF:000001">
    <property type="entry name" value="Ribosome-recycling factor"/>
    <property type="match status" value="1"/>
</dbReference>
<keyword evidence="6" id="KW-0175">Coiled coil</keyword>
<feature type="domain" description="Ribosome recycling factor" evidence="7">
    <location>
        <begin position="22"/>
        <end position="183"/>
    </location>
</feature>
<evidence type="ECO:0000256" key="4">
    <source>
        <dbReference type="ARBA" id="ARBA00022917"/>
    </source>
</evidence>
<dbReference type="SUPFAM" id="SSF55194">
    <property type="entry name" value="Ribosome recycling factor, RRF"/>
    <property type="match status" value="1"/>
</dbReference>
<dbReference type="FunFam" id="1.10.132.20:FF:000001">
    <property type="entry name" value="Ribosome-recycling factor"/>
    <property type="match status" value="1"/>
</dbReference>
<dbReference type="RefSeq" id="WP_015326387.1">
    <property type="nucleotide sequence ID" value="NC_019978.1"/>
</dbReference>
<dbReference type="InterPro" id="IPR023584">
    <property type="entry name" value="Ribosome_recyc_fac_dom"/>
</dbReference>
<comment type="subcellular location">
    <subcellularLocation>
        <location evidence="1 5">Cytoplasm</location>
    </subcellularLocation>
</comment>
<dbReference type="GO" id="GO:0005737">
    <property type="term" value="C:cytoplasm"/>
    <property type="evidence" value="ECO:0007669"/>
    <property type="project" value="UniProtKB-SubCell"/>
</dbReference>
<keyword evidence="9" id="KW-1185">Reference proteome</keyword>
<dbReference type="HOGENOM" id="CLU_073981_2_0_9"/>
<evidence type="ECO:0000313" key="9">
    <source>
        <dbReference type="Proteomes" id="UP000010880"/>
    </source>
</evidence>
<evidence type="ECO:0000256" key="2">
    <source>
        <dbReference type="ARBA" id="ARBA00005912"/>
    </source>
</evidence>
<evidence type="ECO:0000259" key="7">
    <source>
        <dbReference type="Pfam" id="PF01765"/>
    </source>
</evidence>
<dbReference type="GO" id="GO:0043023">
    <property type="term" value="F:ribosomal large subunit binding"/>
    <property type="evidence" value="ECO:0007669"/>
    <property type="project" value="TreeGrafter"/>
</dbReference>
<feature type="coiled-coil region" evidence="6">
    <location>
        <begin position="102"/>
        <end position="152"/>
    </location>
</feature>
<protein>
    <recommendedName>
        <fullName evidence="5">Ribosome-recycling factor</fullName>
        <shortName evidence="5">RRF</shortName>
    </recommendedName>
    <alternativeName>
        <fullName evidence="5">Ribosome-releasing factor</fullName>
    </alternativeName>
</protein>
<evidence type="ECO:0000256" key="5">
    <source>
        <dbReference type="HAMAP-Rule" id="MF_00040"/>
    </source>
</evidence>
<dbReference type="PANTHER" id="PTHR20982">
    <property type="entry name" value="RIBOSOME RECYCLING FACTOR"/>
    <property type="match status" value="1"/>
</dbReference>
<dbReference type="Pfam" id="PF01765">
    <property type="entry name" value="RRF"/>
    <property type="match status" value="1"/>
</dbReference>
<keyword evidence="4 5" id="KW-0648">Protein biosynthesis</keyword>
<evidence type="ECO:0000256" key="3">
    <source>
        <dbReference type="ARBA" id="ARBA00022490"/>
    </source>
</evidence>
<dbReference type="Proteomes" id="UP000010880">
    <property type="component" value="Chromosome"/>
</dbReference>
<dbReference type="CDD" id="cd00520">
    <property type="entry name" value="RRF"/>
    <property type="match status" value="1"/>
</dbReference>
<evidence type="ECO:0000256" key="1">
    <source>
        <dbReference type="ARBA" id="ARBA00004496"/>
    </source>
</evidence>
<gene>
    <name evidence="5" type="primary">frr</name>
    <name evidence="8" type="ordered locus">Halha_0688</name>
</gene>
<keyword evidence="3 5" id="KW-0963">Cytoplasm</keyword>
<dbReference type="InterPro" id="IPR002661">
    <property type="entry name" value="Ribosome_recyc_fac"/>
</dbReference>
<comment type="similarity">
    <text evidence="2 5">Belongs to the RRF family.</text>
</comment>
<dbReference type="HAMAP" id="MF_00040">
    <property type="entry name" value="RRF"/>
    <property type="match status" value="1"/>
</dbReference>
<dbReference type="AlphaFoldDB" id="L0K6K7"/>
<dbReference type="Gene3D" id="1.10.132.20">
    <property type="entry name" value="Ribosome-recycling factor"/>
    <property type="match status" value="1"/>
</dbReference>
<dbReference type="eggNOG" id="COG0233">
    <property type="taxonomic scope" value="Bacteria"/>
</dbReference>
<dbReference type="OrthoDB" id="9804006at2"/>
<evidence type="ECO:0000313" key="8">
    <source>
        <dbReference type="EMBL" id="AGB40661.1"/>
    </source>
</evidence>
<dbReference type="Gene3D" id="3.30.1360.40">
    <property type="match status" value="1"/>
</dbReference>
<dbReference type="GO" id="GO:0006415">
    <property type="term" value="P:translational termination"/>
    <property type="evidence" value="ECO:0007669"/>
    <property type="project" value="UniProtKB-UniRule"/>
</dbReference>
<comment type="function">
    <text evidence="5">Responsible for the release of ribosomes from messenger RNA at the termination of protein biosynthesis. May increase the efficiency of translation by recycling ribosomes from one round of translation to another.</text>
</comment>
<name>L0K6K7_HALHC</name>
<dbReference type="EMBL" id="CP003359">
    <property type="protein sequence ID" value="AGB40661.1"/>
    <property type="molecule type" value="Genomic_DNA"/>
</dbReference>
<organism evidence="8 9">
    <name type="scientific">Halobacteroides halobius (strain ATCC 35273 / DSM 5150 / MD-1)</name>
    <dbReference type="NCBI Taxonomy" id="748449"/>
    <lineage>
        <taxon>Bacteria</taxon>
        <taxon>Bacillati</taxon>
        <taxon>Bacillota</taxon>
        <taxon>Clostridia</taxon>
        <taxon>Halanaerobiales</taxon>
        <taxon>Halobacteroidaceae</taxon>
        <taxon>Halobacteroides</taxon>
    </lineage>
</organism>